<dbReference type="InterPro" id="IPR036567">
    <property type="entry name" value="RHF-like"/>
</dbReference>
<feature type="compositionally biased region" description="Basic and acidic residues" evidence="1">
    <location>
        <begin position="90"/>
        <end position="99"/>
    </location>
</feature>
<dbReference type="Proteomes" id="UP000319342">
    <property type="component" value="Chromosome"/>
</dbReference>
<reference evidence="2 3" key="1">
    <citation type="submission" date="2019-02" db="EMBL/GenBank/DDBJ databases">
        <title>Deep-cultivation of Planctomycetes and their phenomic and genomic characterization uncovers novel biology.</title>
        <authorList>
            <person name="Wiegand S."/>
            <person name="Jogler M."/>
            <person name="Boedeker C."/>
            <person name="Pinto D."/>
            <person name="Vollmers J."/>
            <person name="Rivas-Marin E."/>
            <person name="Kohn T."/>
            <person name="Peeters S.H."/>
            <person name="Heuer A."/>
            <person name="Rast P."/>
            <person name="Oberbeckmann S."/>
            <person name="Bunk B."/>
            <person name="Jeske O."/>
            <person name="Meyerdierks A."/>
            <person name="Storesund J.E."/>
            <person name="Kallscheuer N."/>
            <person name="Luecker S."/>
            <person name="Lage O.M."/>
            <person name="Pohl T."/>
            <person name="Merkel B.J."/>
            <person name="Hornburger P."/>
            <person name="Mueller R.-W."/>
            <person name="Bruemmer F."/>
            <person name="Labrenz M."/>
            <person name="Spormann A.M."/>
            <person name="Op den Camp H."/>
            <person name="Overmann J."/>
            <person name="Amann R."/>
            <person name="Jetten M.S.M."/>
            <person name="Mascher T."/>
            <person name="Medema M.H."/>
            <person name="Devos D.P."/>
            <person name="Kaster A.-K."/>
            <person name="Ovreas L."/>
            <person name="Rohde M."/>
            <person name="Galperin M.Y."/>
            <person name="Jogler C."/>
        </authorList>
    </citation>
    <scope>NUCLEOTIDE SEQUENCE [LARGE SCALE GENOMIC DNA]</scope>
    <source>
        <strain evidence="2 3">Pla163</strain>
    </source>
</reference>
<protein>
    <recommendedName>
        <fullName evidence="4">Sigma 54 modulation protein / S30EA ribosomal protein</fullName>
    </recommendedName>
</protein>
<name>A0A518CY84_9BACT</name>
<dbReference type="Gene3D" id="3.30.160.100">
    <property type="entry name" value="Ribosome hibernation promotion factor-like"/>
    <property type="match status" value="1"/>
</dbReference>
<evidence type="ECO:0000313" key="3">
    <source>
        <dbReference type="Proteomes" id="UP000319342"/>
    </source>
</evidence>
<keyword evidence="3" id="KW-1185">Reference proteome</keyword>
<dbReference type="Pfam" id="PF02482">
    <property type="entry name" value="Ribosomal_S30AE"/>
    <property type="match status" value="1"/>
</dbReference>
<dbReference type="RefSeq" id="WP_145185256.1">
    <property type="nucleotide sequence ID" value="NZ_CP036290.1"/>
</dbReference>
<gene>
    <name evidence="2" type="ORF">Pla163_12890</name>
</gene>
<evidence type="ECO:0000313" key="2">
    <source>
        <dbReference type="EMBL" id="QDU84184.1"/>
    </source>
</evidence>
<dbReference type="OrthoDB" id="121633at2"/>
<accession>A0A518CY84</accession>
<dbReference type="SUPFAM" id="SSF69754">
    <property type="entry name" value="Ribosome binding protein Y (YfiA homologue)"/>
    <property type="match status" value="1"/>
</dbReference>
<dbReference type="InterPro" id="IPR003489">
    <property type="entry name" value="RHF/RaiA"/>
</dbReference>
<sequence>MRIHLHSRGSRVSSDLGQHATRRLRFALDRFADRIRGVVVQFRDPNGPRGGVDALCQVRVALTNGDVLVVEQLSEDPFLAVGRAADRMRRTVRDRIERRRERRRERRSPDRAA</sequence>
<dbReference type="EMBL" id="CP036290">
    <property type="protein sequence ID" value="QDU84184.1"/>
    <property type="molecule type" value="Genomic_DNA"/>
</dbReference>
<evidence type="ECO:0000256" key="1">
    <source>
        <dbReference type="SAM" id="MobiDB-lite"/>
    </source>
</evidence>
<organism evidence="2 3">
    <name type="scientific">Rohdeia mirabilis</name>
    <dbReference type="NCBI Taxonomy" id="2528008"/>
    <lineage>
        <taxon>Bacteria</taxon>
        <taxon>Pseudomonadati</taxon>
        <taxon>Planctomycetota</taxon>
        <taxon>Planctomycetia</taxon>
        <taxon>Planctomycetia incertae sedis</taxon>
        <taxon>Rohdeia</taxon>
    </lineage>
</organism>
<dbReference type="AlphaFoldDB" id="A0A518CY84"/>
<feature type="region of interest" description="Disordered" evidence="1">
    <location>
        <begin position="90"/>
        <end position="113"/>
    </location>
</feature>
<proteinExistence type="predicted"/>
<evidence type="ECO:0008006" key="4">
    <source>
        <dbReference type="Google" id="ProtNLM"/>
    </source>
</evidence>